<keyword evidence="1" id="KW-0472">Membrane</keyword>
<evidence type="ECO:0000313" key="2">
    <source>
        <dbReference type="EMBL" id="GAL08888.1"/>
    </source>
</evidence>
<organism evidence="2 3">
    <name type="scientific">Photobacterium aphoticum</name>
    <dbReference type="NCBI Taxonomy" id="754436"/>
    <lineage>
        <taxon>Bacteria</taxon>
        <taxon>Pseudomonadati</taxon>
        <taxon>Pseudomonadota</taxon>
        <taxon>Gammaproteobacteria</taxon>
        <taxon>Vibrionales</taxon>
        <taxon>Vibrionaceae</taxon>
        <taxon>Photobacterium</taxon>
    </lineage>
</organism>
<accession>A0A090R2Z7</accession>
<name>A0A090R2Z7_9GAMM</name>
<sequence length="63" mass="6943">MTFNHLIWISGGSTWLQRFTLQPFGQFGAAEGFVFISGLLAGASTAVRHYLRLKHARKPIAAP</sequence>
<reference evidence="2 3" key="1">
    <citation type="journal article" date="2014" name="Genome Announc.">
        <title>Draft Genome Sequences of Two Vibrionaceae Species, Vibrio ponticus C121 and Photobacterium aphoticum C119, Isolated as Coral Reef Microbiota.</title>
        <authorList>
            <person name="Al-saari N."/>
            <person name="Meirelles P.M."/>
            <person name="Mino S."/>
            <person name="Suda W."/>
            <person name="Oshima K."/>
            <person name="Hattori M."/>
            <person name="Ohkuma M."/>
            <person name="Thompson F.L."/>
            <person name="Gomez-Gil B."/>
            <person name="Sawabe T."/>
            <person name="Sawabe T."/>
        </authorList>
    </citation>
    <scope>NUCLEOTIDE SEQUENCE [LARGE SCALE GENOMIC DNA]</scope>
    <source>
        <strain evidence="2 3">JCM 19237</strain>
    </source>
</reference>
<protein>
    <submittedName>
        <fullName evidence="2">OpgC protein</fullName>
    </submittedName>
</protein>
<dbReference type="InterPro" id="IPR014550">
    <property type="entry name" value="UCP028704_OpgC"/>
</dbReference>
<dbReference type="eggNOG" id="COG4645">
    <property type="taxonomic scope" value="Bacteria"/>
</dbReference>
<dbReference type="EMBL" id="BBMN01000036">
    <property type="protein sequence ID" value="GAL08888.1"/>
    <property type="molecule type" value="Genomic_DNA"/>
</dbReference>
<keyword evidence="1" id="KW-1133">Transmembrane helix</keyword>
<evidence type="ECO:0000313" key="3">
    <source>
        <dbReference type="Proteomes" id="UP000029227"/>
    </source>
</evidence>
<gene>
    <name evidence="2" type="ORF">JCM19237_728</name>
</gene>
<dbReference type="AlphaFoldDB" id="A0A090R2Z7"/>
<dbReference type="Proteomes" id="UP000029227">
    <property type="component" value="Unassembled WGS sequence"/>
</dbReference>
<proteinExistence type="predicted"/>
<comment type="caution">
    <text evidence="2">The sequence shown here is derived from an EMBL/GenBank/DDBJ whole genome shotgun (WGS) entry which is preliminary data.</text>
</comment>
<evidence type="ECO:0000256" key="1">
    <source>
        <dbReference type="SAM" id="Phobius"/>
    </source>
</evidence>
<keyword evidence="1" id="KW-0812">Transmembrane</keyword>
<dbReference type="STRING" id="754436.JCM19237_728"/>
<dbReference type="Pfam" id="PF10129">
    <property type="entry name" value="OpgC_C"/>
    <property type="match status" value="1"/>
</dbReference>
<feature type="transmembrane region" description="Helical" evidence="1">
    <location>
        <begin position="32"/>
        <end position="51"/>
    </location>
</feature>